<keyword evidence="3 7" id="KW-0812">Transmembrane</keyword>
<feature type="transmembrane region" description="Helical" evidence="7">
    <location>
        <begin position="168"/>
        <end position="189"/>
    </location>
</feature>
<reference evidence="9" key="1">
    <citation type="journal article" date="2021" name="PeerJ">
        <title>Extensive microbial diversity within the chicken gut microbiome revealed by metagenomics and culture.</title>
        <authorList>
            <person name="Gilroy R."/>
            <person name="Ravi A."/>
            <person name="Getino M."/>
            <person name="Pursley I."/>
            <person name="Horton D.L."/>
            <person name="Alikhan N.F."/>
            <person name="Baker D."/>
            <person name="Gharbi K."/>
            <person name="Hall N."/>
            <person name="Watson M."/>
            <person name="Adriaenssens E.M."/>
            <person name="Foster-Nyarko E."/>
            <person name="Jarju S."/>
            <person name="Secka A."/>
            <person name="Antonio M."/>
            <person name="Oren A."/>
            <person name="Chaudhuri R.R."/>
            <person name="La Ragione R."/>
            <person name="Hildebrand F."/>
            <person name="Pallen M.J."/>
        </authorList>
    </citation>
    <scope>NUCLEOTIDE SEQUENCE</scope>
    <source>
        <strain evidence="9">Gambia2-208</strain>
    </source>
</reference>
<dbReference type="AlphaFoldDB" id="A0A9D2CLQ1"/>
<dbReference type="GO" id="GO:0015744">
    <property type="term" value="P:succinate transport"/>
    <property type="evidence" value="ECO:0007669"/>
    <property type="project" value="TreeGrafter"/>
</dbReference>
<dbReference type="GO" id="GO:0022857">
    <property type="term" value="F:transmembrane transporter activity"/>
    <property type="evidence" value="ECO:0007669"/>
    <property type="project" value="InterPro"/>
</dbReference>
<feature type="transmembrane region" description="Helical" evidence="7">
    <location>
        <begin position="230"/>
        <end position="250"/>
    </location>
</feature>
<evidence type="ECO:0000256" key="7">
    <source>
        <dbReference type="SAM" id="Phobius"/>
    </source>
</evidence>
<dbReference type="PANTHER" id="PTHR34390:SF2">
    <property type="entry name" value="SUCCINATE TRANSPORTER SUBUNIT YJJP-RELATED"/>
    <property type="match status" value="1"/>
</dbReference>
<comment type="caution">
    <text evidence="9">The sequence shown here is derived from an EMBL/GenBank/DDBJ whole genome shotgun (WGS) entry which is preliminary data.</text>
</comment>
<proteinExistence type="inferred from homology"/>
<keyword evidence="4 7" id="KW-1133">Transmembrane helix</keyword>
<dbReference type="Pfam" id="PF06738">
    <property type="entry name" value="ThrE"/>
    <property type="match status" value="1"/>
</dbReference>
<evidence type="ECO:0000256" key="5">
    <source>
        <dbReference type="ARBA" id="ARBA00023136"/>
    </source>
</evidence>
<evidence type="ECO:0000256" key="6">
    <source>
        <dbReference type="ARBA" id="ARBA00034125"/>
    </source>
</evidence>
<comment type="similarity">
    <text evidence="6">Belongs to the ThrE exporter (TC 2.A.79) family.</text>
</comment>
<organism evidence="9 10">
    <name type="scientific">Candidatus Bacteroides pullicola</name>
    <dbReference type="NCBI Taxonomy" id="2838475"/>
    <lineage>
        <taxon>Bacteria</taxon>
        <taxon>Pseudomonadati</taxon>
        <taxon>Bacteroidota</taxon>
        <taxon>Bacteroidia</taxon>
        <taxon>Bacteroidales</taxon>
        <taxon>Bacteroidaceae</taxon>
        <taxon>Bacteroides</taxon>
    </lineage>
</organism>
<feature type="transmembrane region" description="Helical" evidence="7">
    <location>
        <begin position="195"/>
        <end position="218"/>
    </location>
</feature>
<evidence type="ECO:0000313" key="10">
    <source>
        <dbReference type="Proteomes" id="UP000886851"/>
    </source>
</evidence>
<sequence length="255" mass="28057">MHSKNELKDITHFLLEYAGRLMGSGVHTSRVVRNTCRLGQSQDVEVAVSVIQKNLIVNVRDPESRESYTEMADTPAFPISFELNAELSALSWDAHDQRLSLEAVRKRYAEIVARPKMDPLCTLFLVAFANASFCALFGGDWTSRGIVFSATLIGFYLRQVMQKHHINHYIVFIVSAMAASLVASSALTLDTTAEIAIATSVLYLVPGVPLLNGVIDIVEGYVTTGWCRLIQALLLVLCIAIGLSVTLMLVRNSLL</sequence>
<dbReference type="InterPro" id="IPR010619">
    <property type="entry name" value="ThrE-like_N"/>
</dbReference>
<name>A0A9D2CLQ1_9BACE</name>
<accession>A0A9D2CLQ1</accession>
<dbReference type="GO" id="GO:0005886">
    <property type="term" value="C:plasma membrane"/>
    <property type="evidence" value="ECO:0007669"/>
    <property type="project" value="UniProtKB-SubCell"/>
</dbReference>
<gene>
    <name evidence="9" type="ORF">H9824_11395</name>
</gene>
<comment type="subcellular location">
    <subcellularLocation>
        <location evidence="1">Cell membrane</location>
        <topology evidence="1">Multi-pass membrane protein</topology>
    </subcellularLocation>
</comment>
<evidence type="ECO:0000256" key="1">
    <source>
        <dbReference type="ARBA" id="ARBA00004651"/>
    </source>
</evidence>
<evidence type="ECO:0000259" key="8">
    <source>
        <dbReference type="Pfam" id="PF06738"/>
    </source>
</evidence>
<dbReference type="EMBL" id="DXCV01000080">
    <property type="protein sequence ID" value="HIY89288.1"/>
    <property type="molecule type" value="Genomic_DNA"/>
</dbReference>
<dbReference type="InterPro" id="IPR050539">
    <property type="entry name" value="ThrE_Dicarb/AminoAcid_Exp"/>
</dbReference>
<evidence type="ECO:0000313" key="9">
    <source>
        <dbReference type="EMBL" id="HIY89288.1"/>
    </source>
</evidence>
<evidence type="ECO:0000256" key="4">
    <source>
        <dbReference type="ARBA" id="ARBA00022989"/>
    </source>
</evidence>
<dbReference type="Proteomes" id="UP000886851">
    <property type="component" value="Unassembled WGS sequence"/>
</dbReference>
<evidence type="ECO:0000256" key="3">
    <source>
        <dbReference type="ARBA" id="ARBA00022692"/>
    </source>
</evidence>
<feature type="domain" description="Threonine/serine exporter-like N-terminal" evidence="8">
    <location>
        <begin position="13"/>
        <end position="249"/>
    </location>
</feature>
<keyword evidence="2" id="KW-1003">Cell membrane</keyword>
<protein>
    <submittedName>
        <fullName evidence="9">Threonine/serine exporter family protein</fullName>
    </submittedName>
</protein>
<evidence type="ECO:0000256" key="2">
    <source>
        <dbReference type="ARBA" id="ARBA00022475"/>
    </source>
</evidence>
<reference evidence="9" key="2">
    <citation type="submission" date="2021-04" db="EMBL/GenBank/DDBJ databases">
        <authorList>
            <person name="Gilroy R."/>
        </authorList>
    </citation>
    <scope>NUCLEOTIDE SEQUENCE</scope>
    <source>
        <strain evidence="9">Gambia2-208</strain>
    </source>
</reference>
<keyword evidence="5 7" id="KW-0472">Membrane</keyword>
<dbReference type="PANTHER" id="PTHR34390">
    <property type="entry name" value="UPF0442 PROTEIN YJJB-RELATED"/>
    <property type="match status" value="1"/>
</dbReference>